<name>A0ABS3YKI2_9BACT</name>
<gene>
    <name evidence="2" type="ORF">J7I43_23470</name>
</gene>
<organism evidence="2 3">
    <name type="scientific">Chitinophaga chungangae</name>
    <dbReference type="NCBI Taxonomy" id="2821488"/>
    <lineage>
        <taxon>Bacteria</taxon>
        <taxon>Pseudomonadati</taxon>
        <taxon>Bacteroidota</taxon>
        <taxon>Chitinophagia</taxon>
        <taxon>Chitinophagales</taxon>
        <taxon>Chitinophagaceae</taxon>
        <taxon>Chitinophaga</taxon>
    </lineage>
</organism>
<dbReference type="RefSeq" id="WP_209148435.1">
    <property type="nucleotide sequence ID" value="NZ_JAGHKP010000005.1"/>
</dbReference>
<proteinExistence type="predicted"/>
<keyword evidence="3" id="KW-1185">Reference proteome</keyword>
<keyword evidence="1" id="KW-0472">Membrane</keyword>
<protein>
    <recommendedName>
        <fullName evidence="4">Zinc-finger domain-containing protein</fullName>
    </recommendedName>
</protein>
<reference evidence="3" key="1">
    <citation type="submission" date="2021-03" db="EMBL/GenBank/DDBJ databases">
        <title>Assistant Professor.</title>
        <authorList>
            <person name="Huq M.A."/>
        </authorList>
    </citation>
    <scope>NUCLEOTIDE SEQUENCE [LARGE SCALE GENOMIC DNA]</scope>
    <source>
        <strain evidence="3">MAH-28</strain>
    </source>
</reference>
<sequence>MSNAHVNDEIIQVFALDKNYYHPEASAHLEQCKTCREAVAAYQRMFSGIQSSPPAVFDFDVKALVLPQLPVPGKPQTMRKSGWLPVLVIVLGAVLPLGIGGYAFRKDLAGIFNSSLPYLLFCLGPAATLLLLWLVTDILSRHGQKMARLEYY</sequence>
<evidence type="ECO:0000313" key="3">
    <source>
        <dbReference type="Proteomes" id="UP000679126"/>
    </source>
</evidence>
<keyword evidence="1" id="KW-1133">Transmembrane helix</keyword>
<keyword evidence="1" id="KW-0812">Transmembrane</keyword>
<comment type="caution">
    <text evidence="2">The sequence shown here is derived from an EMBL/GenBank/DDBJ whole genome shotgun (WGS) entry which is preliminary data.</text>
</comment>
<evidence type="ECO:0000256" key="1">
    <source>
        <dbReference type="SAM" id="Phobius"/>
    </source>
</evidence>
<dbReference type="EMBL" id="JAGHKP010000005">
    <property type="protein sequence ID" value="MBO9155206.1"/>
    <property type="molecule type" value="Genomic_DNA"/>
</dbReference>
<dbReference type="Proteomes" id="UP000679126">
    <property type="component" value="Unassembled WGS sequence"/>
</dbReference>
<evidence type="ECO:0000313" key="2">
    <source>
        <dbReference type="EMBL" id="MBO9155206.1"/>
    </source>
</evidence>
<accession>A0ABS3YKI2</accession>
<feature type="transmembrane region" description="Helical" evidence="1">
    <location>
        <begin position="116"/>
        <end position="139"/>
    </location>
</feature>
<evidence type="ECO:0008006" key="4">
    <source>
        <dbReference type="Google" id="ProtNLM"/>
    </source>
</evidence>
<feature type="transmembrane region" description="Helical" evidence="1">
    <location>
        <begin position="83"/>
        <end position="104"/>
    </location>
</feature>